<dbReference type="SUPFAM" id="SSF46689">
    <property type="entry name" value="Homeodomain-like"/>
    <property type="match status" value="1"/>
</dbReference>
<reference evidence="6 7" key="1">
    <citation type="submission" date="2014-03" db="EMBL/GenBank/DDBJ databases">
        <title>Complete genome sequence of a deeply braunched marine Bacteroidia bacterium Draconibacterium orientale type strain FH5T.</title>
        <authorList>
            <person name="Li X."/>
            <person name="Wang X."/>
            <person name="Xie Z."/>
            <person name="Du Z."/>
            <person name="Chen G."/>
        </authorList>
    </citation>
    <scope>NUCLEOTIDE SEQUENCE [LARGE SCALE GENOMIC DNA]</scope>
    <source>
        <strain evidence="6 7">FH5</strain>
    </source>
</reference>
<keyword evidence="3" id="KW-0804">Transcription</keyword>
<gene>
    <name evidence="6" type="ORF">FH5T_07215</name>
</gene>
<dbReference type="PANTHER" id="PTHR43280:SF29">
    <property type="entry name" value="ARAC-FAMILY TRANSCRIPTIONAL REGULATOR"/>
    <property type="match status" value="1"/>
</dbReference>
<name>A0ABN4D2L8_9BACT</name>
<evidence type="ECO:0000256" key="3">
    <source>
        <dbReference type="ARBA" id="ARBA00023163"/>
    </source>
</evidence>
<keyword evidence="4" id="KW-0812">Transmembrane</keyword>
<keyword evidence="4" id="KW-1133">Transmembrane helix</keyword>
<dbReference type="InterPro" id="IPR018060">
    <property type="entry name" value="HTH_AraC"/>
</dbReference>
<keyword evidence="1" id="KW-0805">Transcription regulation</keyword>
<dbReference type="InterPro" id="IPR020449">
    <property type="entry name" value="Tscrpt_reg_AraC-type_HTH"/>
</dbReference>
<proteinExistence type="predicted"/>
<protein>
    <recommendedName>
        <fullName evidence="5">HTH araC/xylS-type domain-containing protein</fullName>
    </recommendedName>
</protein>
<dbReference type="Proteomes" id="UP000023772">
    <property type="component" value="Chromosome"/>
</dbReference>
<dbReference type="Gene3D" id="1.10.10.60">
    <property type="entry name" value="Homeodomain-like"/>
    <property type="match status" value="2"/>
</dbReference>
<dbReference type="PRINTS" id="PR00032">
    <property type="entry name" value="HTHARAC"/>
</dbReference>
<dbReference type="SMART" id="SM00342">
    <property type="entry name" value="HTH_ARAC"/>
    <property type="match status" value="1"/>
</dbReference>
<dbReference type="Pfam" id="PF12833">
    <property type="entry name" value="HTH_18"/>
    <property type="match status" value="1"/>
</dbReference>
<evidence type="ECO:0000256" key="2">
    <source>
        <dbReference type="ARBA" id="ARBA00023125"/>
    </source>
</evidence>
<evidence type="ECO:0000259" key="5">
    <source>
        <dbReference type="PROSITE" id="PS01124"/>
    </source>
</evidence>
<evidence type="ECO:0000256" key="1">
    <source>
        <dbReference type="ARBA" id="ARBA00023015"/>
    </source>
</evidence>
<dbReference type="InterPro" id="IPR009057">
    <property type="entry name" value="Homeodomain-like_sf"/>
</dbReference>
<organism evidence="6 7">
    <name type="scientific">Draconibacterium orientale</name>
    <dbReference type="NCBI Taxonomy" id="1168034"/>
    <lineage>
        <taxon>Bacteria</taxon>
        <taxon>Pseudomonadati</taxon>
        <taxon>Bacteroidota</taxon>
        <taxon>Bacteroidia</taxon>
        <taxon>Marinilabiliales</taxon>
        <taxon>Prolixibacteraceae</taxon>
        <taxon>Draconibacterium</taxon>
    </lineage>
</organism>
<feature type="transmembrane region" description="Helical" evidence="4">
    <location>
        <begin position="49"/>
        <end position="72"/>
    </location>
</feature>
<keyword evidence="7" id="KW-1185">Reference proteome</keyword>
<feature type="transmembrane region" description="Helical" evidence="4">
    <location>
        <begin position="181"/>
        <end position="203"/>
    </location>
</feature>
<dbReference type="PROSITE" id="PS00041">
    <property type="entry name" value="HTH_ARAC_FAMILY_1"/>
    <property type="match status" value="1"/>
</dbReference>
<evidence type="ECO:0000256" key="4">
    <source>
        <dbReference type="SAM" id="Phobius"/>
    </source>
</evidence>
<evidence type="ECO:0000313" key="6">
    <source>
        <dbReference type="EMBL" id="AHW61728.1"/>
    </source>
</evidence>
<dbReference type="PANTHER" id="PTHR43280">
    <property type="entry name" value="ARAC-FAMILY TRANSCRIPTIONAL REGULATOR"/>
    <property type="match status" value="1"/>
</dbReference>
<feature type="transmembrane region" description="Helical" evidence="4">
    <location>
        <begin position="137"/>
        <end position="161"/>
    </location>
</feature>
<sequence>MYVTFFWCIVLLIPNSKNNRAKHFLGFFMLAAFLLYLCHAIFFKGLFKAYLWMDPVYTFVSLSVYPLYYWYIKLLSIETAYKWYNLRMLLPAAILFCCSVGAYLLMTSAEQDYYLTSFLLKKQGFQSGSFAVLLQEIFYVSGRIIFIIQVFFFLIHGRNLILRYNSKIANFYSNLNNRTILWVKTLLYSLVLTSGMSIIFTIIGRTQFMDSTVILFIPSSIFSILLFFIGLQGYMQNHTVVDFLVEENMDAEISSNKVFNQDKLKRKLLELFAEQKPYRNMELKITQVSKELSTNRTYVSNLINNEFLCSFSDFVNNYRVDEAKELLADPAYDCRSLESVAELVGFGSLNTFIRVFKQTVGVTPGRYRSKIVQAKKSSPTPPKGKVL</sequence>
<keyword evidence="2" id="KW-0238">DNA-binding</keyword>
<feature type="transmembrane region" description="Helical" evidence="4">
    <location>
        <begin position="24"/>
        <end position="43"/>
    </location>
</feature>
<accession>A0ABN4D2L8</accession>
<dbReference type="PROSITE" id="PS01124">
    <property type="entry name" value="HTH_ARAC_FAMILY_2"/>
    <property type="match status" value="1"/>
</dbReference>
<feature type="transmembrane region" description="Helical" evidence="4">
    <location>
        <begin position="84"/>
        <end position="106"/>
    </location>
</feature>
<dbReference type="EMBL" id="CP007451">
    <property type="protein sequence ID" value="AHW61728.1"/>
    <property type="molecule type" value="Genomic_DNA"/>
</dbReference>
<keyword evidence="4" id="KW-0472">Membrane</keyword>
<dbReference type="InterPro" id="IPR018062">
    <property type="entry name" value="HTH_AraC-typ_CS"/>
</dbReference>
<feature type="transmembrane region" description="Helical" evidence="4">
    <location>
        <begin position="215"/>
        <end position="234"/>
    </location>
</feature>
<feature type="domain" description="HTH araC/xylS-type" evidence="5">
    <location>
        <begin position="262"/>
        <end position="370"/>
    </location>
</feature>
<evidence type="ECO:0000313" key="7">
    <source>
        <dbReference type="Proteomes" id="UP000023772"/>
    </source>
</evidence>